<dbReference type="PROSITE" id="PS50006">
    <property type="entry name" value="FHA_DOMAIN"/>
    <property type="match status" value="1"/>
</dbReference>
<accession>B4VKV1</accession>
<evidence type="ECO:0000259" key="2">
    <source>
        <dbReference type="PROSITE" id="PS50006"/>
    </source>
</evidence>
<feature type="region of interest" description="Disordered" evidence="1">
    <location>
        <begin position="1"/>
        <end position="31"/>
    </location>
</feature>
<dbReference type="STRING" id="118168.MC7420_507"/>
<dbReference type="InterPro" id="IPR000253">
    <property type="entry name" value="FHA_dom"/>
</dbReference>
<evidence type="ECO:0000256" key="1">
    <source>
        <dbReference type="SAM" id="MobiDB-lite"/>
    </source>
</evidence>
<feature type="compositionally biased region" description="Low complexity" evidence="1">
    <location>
        <begin position="12"/>
        <end position="27"/>
    </location>
</feature>
<feature type="domain" description="FHA" evidence="2">
    <location>
        <begin position="53"/>
        <end position="112"/>
    </location>
</feature>
<reference evidence="3 4" key="1">
    <citation type="submission" date="2008-07" db="EMBL/GenBank/DDBJ databases">
        <authorList>
            <person name="Tandeau de Marsac N."/>
            <person name="Ferriera S."/>
            <person name="Johnson J."/>
            <person name="Kravitz S."/>
            <person name="Beeson K."/>
            <person name="Sutton G."/>
            <person name="Rogers Y.-H."/>
            <person name="Friedman R."/>
            <person name="Frazier M."/>
            <person name="Venter J.C."/>
        </authorList>
    </citation>
    <scope>NUCLEOTIDE SEQUENCE [LARGE SCALE GENOMIC DNA]</scope>
    <source>
        <strain evidence="3 4">PCC 7420</strain>
    </source>
</reference>
<evidence type="ECO:0000313" key="4">
    <source>
        <dbReference type="Proteomes" id="UP000003835"/>
    </source>
</evidence>
<evidence type="ECO:0000313" key="3">
    <source>
        <dbReference type="EMBL" id="EDX77370.1"/>
    </source>
</evidence>
<sequence>MLPIEPSPDSPPSSDQSSTDAVSSDTSDFPEGHVLIVQDDRGRHRFVLDGELYSIGREHDCDIRLFSQFVSRHHATLMRVEGEDGHDAYRIVDGNLKGKLSSNGLLINGQKHQSYELQNEEEIVFGPNVKAIYYRVRRDQGEG</sequence>
<keyword evidence="4" id="KW-1185">Reference proteome</keyword>
<protein>
    <submittedName>
        <fullName evidence="3">FHA domain protein</fullName>
    </submittedName>
</protein>
<dbReference type="Pfam" id="PF00498">
    <property type="entry name" value="FHA"/>
    <property type="match status" value="1"/>
</dbReference>
<dbReference type="SMART" id="SM00240">
    <property type="entry name" value="FHA"/>
    <property type="match status" value="1"/>
</dbReference>
<dbReference type="SUPFAM" id="SSF49879">
    <property type="entry name" value="SMAD/FHA domain"/>
    <property type="match status" value="1"/>
</dbReference>
<dbReference type="OrthoDB" id="510956at2"/>
<dbReference type="InterPro" id="IPR008984">
    <property type="entry name" value="SMAD_FHA_dom_sf"/>
</dbReference>
<dbReference type="Proteomes" id="UP000003835">
    <property type="component" value="Unassembled WGS sequence"/>
</dbReference>
<dbReference type="AlphaFoldDB" id="B4VKV1"/>
<dbReference type="eggNOG" id="COG1716">
    <property type="taxonomic scope" value="Bacteria"/>
</dbReference>
<feature type="compositionally biased region" description="Pro residues" evidence="1">
    <location>
        <begin position="1"/>
        <end position="11"/>
    </location>
</feature>
<dbReference type="RefSeq" id="WP_006099480.1">
    <property type="nucleotide sequence ID" value="NZ_DS989844.1"/>
</dbReference>
<gene>
    <name evidence="3" type="ORF">MC7420_507</name>
</gene>
<organism evidence="3 4">
    <name type="scientific">Coleofasciculus chthonoplastes PCC 7420</name>
    <dbReference type="NCBI Taxonomy" id="118168"/>
    <lineage>
        <taxon>Bacteria</taxon>
        <taxon>Bacillati</taxon>
        <taxon>Cyanobacteriota</taxon>
        <taxon>Cyanophyceae</taxon>
        <taxon>Coleofasciculales</taxon>
        <taxon>Coleofasciculaceae</taxon>
        <taxon>Coleofasciculus</taxon>
    </lineage>
</organism>
<proteinExistence type="predicted"/>
<dbReference type="HOGENOM" id="CLU_128707_0_0_3"/>
<dbReference type="EMBL" id="DS989844">
    <property type="protein sequence ID" value="EDX77370.1"/>
    <property type="molecule type" value="Genomic_DNA"/>
</dbReference>
<name>B4VKV1_9CYAN</name>
<dbReference type="Gene3D" id="2.60.200.20">
    <property type="match status" value="1"/>
</dbReference>